<dbReference type="RefSeq" id="WP_194114909.1">
    <property type="nucleotide sequence ID" value="NZ_JADFUA010000001.1"/>
</dbReference>
<sequence>MRLLTQHWRWFLLVPAAIFLALATYHVYHHDPEIYGGPFLPCIFYELTGFYCPGCGATRAVYALLHLDPARALRKNAFLVLIGFPLLAVALVNHFGPRRFLTLRMEGQIYAVFFSLAILFTVLRNLPLAPFNLLAPH</sequence>
<dbReference type="EMBL" id="JADFUA010000001">
    <property type="protein sequence ID" value="MBE9608422.1"/>
    <property type="molecule type" value="Genomic_DNA"/>
</dbReference>
<reference evidence="2 3" key="1">
    <citation type="submission" date="2020-10" db="EMBL/GenBank/DDBJ databases">
        <title>The genome sequence of Chitinilyticum litopenaei 4Y14.</title>
        <authorList>
            <person name="Liu Y."/>
        </authorList>
    </citation>
    <scope>NUCLEOTIDE SEQUENCE [LARGE SCALE GENOMIC DNA]</scope>
    <source>
        <strain evidence="2 3">4Y14</strain>
    </source>
</reference>
<protein>
    <submittedName>
        <fullName evidence="2">DUF2752 domain-containing protein</fullName>
    </submittedName>
</protein>
<feature type="transmembrane region" description="Helical" evidence="1">
    <location>
        <begin position="7"/>
        <end position="28"/>
    </location>
</feature>
<gene>
    <name evidence="2" type="ORF">INR99_03585</name>
</gene>
<dbReference type="Pfam" id="PF10825">
    <property type="entry name" value="DUF2752"/>
    <property type="match status" value="1"/>
</dbReference>
<name>A0A8J7K1A9_9NEIS</name>
<keyword evidence="3" id="KW-1185">Reference proteome</keyword>
<keyword evidence="1" id="KW-1133">Transmembrane helix</keyword>
<feature type="transmembrane region" description="Helical" evidence="1">
    <location>
        <begin position="77"/>
        <end position="96"/>
    </location>
</feature>
<evidence type="ECO:0000256" key="1">
    <source>
        <dbReference type="SAM" id="Phobius"/>
    </source>
</evidence>
<evidence type="ECO:0000313" key="3">
    <source>
        <dbReference type="Proteomes" id="UP000604481"/>
    </source>
</evidence>
<dbReference type="AlphaFoldDB" id="A0A8J7K1A9"/>
<keyword evidence="1" id="KW-0472">Membrane</keyword>
<accession>A0A8J7K1A9</accession>
<proteinExistence type="predicted"/>
<organism evidence="2 3">
    <name type="scientific">Chitinilyticum piscinae</name>
    <dbReference type="NCBI Taxonomy" id="2866724"/>
    <lineage>
        <taxon>Bacteria</taxon>
        <taxon>Pseudomonadati</taxon>
        <taxon>Pseudomonadota</taxon>
        <taxon>Betaproteobacteria</taxon>
        <taxon>Neisseriales</taxon>
        <taxon>Chitinibacteraceae</taxon>
        <taxon>Chitinilyticum</taxon>
    </lineage>
</organism>
<evidence type="ECO:0000313" key="2">
    <source>
        <dbReference type="EMBL" id="MBE9608422.1"/>
    </source>
</evidence>
<dbReference type="Proteomes" id="UP000604481">
    <property type="component" value="Unassembled WGS sequence"/>
</dbReference>
<keyword evidence="1" id="KW-0812">Transmembrane</keyword>
<feature type="transmembrane region" description="Helical" evidence="1">
    <location>
        <begin position="108"/>
        <end position="126"/>
    </location>
</feature>
<dbReference type="InterPro" id="IPR021215">
    <property type="entry name" value="DUF2752"/>
</dbReference>
<comment type="caution">
    <text evidence="2">The sequence shown here is derived from an EMBL/GenBank/DDBJ whole genome shotgun (WGS) entry which is preliminary data.</text>
</comment>